<feature type="domain" description="DUF5591" evidence="2">
    <location>
        <begin position="66"/>
        <end position="161"/>
    </location>
</feature>
<dbReference type="InterPro" id="IPR036895">
    <property type="entry name" value="Uracil-DNA_glycosylase-like_sf"/>
</dbReference>
<dbReference type="Gene3D" id="3.40.50.10630">
    <property type="entry name" value="Uracil-DNA glycosylase-like"/>
    <property type="match status" value="1"/>
</dbReference>
<dbReference type="GO" id="GO:0008033">
    <property type="term" value="P:tRNA processing"/>
    <property type="evidence" value="ECO:0007669"/>
    <property type="project" value="UniProtKB-KW"/>
</dbReference>
<accession>A0A382PXL9</accession>
<proteinExistence type="predicted"/>
<dbReference type="SUPFAM" id="SSF52141">
    <property type="entry name" value="Uracil-DNA glycosylase-like"/>
    <property type="match status" value="1"/>
</dbReference>
<dbReference type="Pfam" id="PF17884">
    <property type="entry name" value="DUF5591"/>
    <property type="match status" value="1"/>
</dbReference>
<evidence type="ECO:0000313" key="3">
    <source>
        <dbReference type="EMBL" id="SVC78084.1"/>
    </source>
</evidence>
<evidence type="ECO:0000256" key="1">
    <source>
        <dbReference type="ARBA" id="ARBA00022694"/>
    </source>
</evidence>
<gene>
    <name evidence="3" type="ORF">METZ01_LOCUS330938</name>
</gene>
<reference evidence="3" key="1">
    <citation type="submission" date="2018-05" db="EMBL/GenBank/DDBJ databases">
        <authorList>
            <person name="Lanie J.A."/>
            <person name="Ng W.-L."/>
            <person name="Kazmierczak K.M."/>
            <person name="Andrzejewski T.M."/>
            <person name="Davidsen T.M."/>
            <person name="Wayne K.J."/>
            <person name="Tettelin H."/>
            <person name="Glass J.I."/>
            <person name="Rusch D."/>
            <person name="Podicherti R."/>
            <person name="Tsui H.-C.T."/>
            <person name="Winkler M.E."/>
        </authorList>
    </citation>
    <scope>NUCLEOTIDE SEQUENCE</scope>
</reference>
<dbReference type="EMBL" id="UINC01110521">
    <property type="protein sequence ID" value="SVC78084.1"/>
    <property type="molecule type" value="Genomic_DNA"/>
</dbReference>
<keyword evidence="1" id="KW-0819">tRNA processing</keyword>
<protein>
    <recommendedName>
        <fullName evidence="2">DUF5591 domain-containing protein</fullName>
    </recommendedName>
</protein>
<dbReference type="AlphaFoldDB" id="A0A382PXL9"/>
<evidence type="ECO:0000259" key="2">
    <source>
        <dbReference type="Pfam" id="PF17884"/>
    </source>
</evidence>
<dbReference type="InterPro" id="IPR040777">
    <property type="entry name" value="DUF5591"/>
</dbReference>
<organism evidence="3">
    <name type="scientific">marine metagenome</name>
    <dbReference type="NCBI Taxonomy" id="408172"/>
    <lineage>
        <taxon>unclassified sequences</taxon>
        <taxon>metagenomes</taxon>
        <taxon>ecological metagenomes</taxon>
    </lineage>
</organism>
<sequence>MEYIDGLIGMYHTKVTDKNILAGNNKLFSNDEWVPAVELFGETKVLNHSLIHEAFDRILDQHVIKQPTAFLSLCSATRPYYYSTKWKEYVKHFDNKVDFIVVSNGGMIPEEFWLSYPYLNYDAGDHEDDVLYKKVQYNRMSRFFKRHLYDYVIANFSPSQRNAEPAEKSLSELKDAGYIKDYILIPDEATYKKAQSQGWVAGDMFPDLQPVIFGRLKEQVELWSSSNVVSFDV</sequence>
<name>A0A382PXL9_9ZZZZ</name>